<dbReference type="EMBL" id="JAYWLC010000003">
    <property type="protein sequence ID" value="MER5171242.1"/>
    <property type="molecule type" value="Genomic_DNA"/>
</dbReference>
<evidence type="ECO:0000313" key="8">
    <source>
        <dbReference type="Proteomes" id="UP001438953"/>
    </source>
</evidence>
<evidence type="ECO:0000256" key="3">
    <source>
        <dbReference type="ARBA" id="ARBA00022737"/>
    </source>
</evidence>
<evidence type="ECO:0000256" key="1">
    <source>
        <dbReference type="ARBA" id="ARBA00022448"/>
    </source>
</evidence>
<evidence type="ECO:0000259" key="6">
    <source>
        <dbReference type="PROSITE" id="PS50893"/>
    </source>
</evidence>
<gene>
    <name evidence="7" type="ORF">VSX56_05570</name>
</gene>
<keyword evidence="5 7" id="KW-0067">ATP-binding</keyword>
<evidence type="ECO:0000313" key="7">
    <source>
        <dbReference type="EMBL" id="MER5171242.1"/>
    </source>
</evidence>
<dbReference type="PROSITE" id="PS00211">
    <property type="entry name" value="ABC_TRANSPORTER_1"/>
    <property type="match status" value="1"/>
</dbReference>
<dbReference type="PANTHER" id="PTHR43790">
    <property type="entry name" value="CARBOHYDRATE TRANSPORT ATP-BINDING PROTEIN MG119-RELATED"/>
    <property type="match status" value="1"/>
</dbReference>
<keyword evidence="2" id="KW-0762">Sugar transport</keyword>
<dbReference type="SMART" id="SM00382">
    <property type="entry name" value="AAA"/>
    <property type="match status" value="1"/>
</dbReference>
<comment type="caution">
    <text evidence="7">The sequence shown here is derived from an EMBL/GenBank/DDBJ whole genome shotgun (WGS) entry which is preliminary data.</text>
</comment>
<organism evidence="7 8">
    <name type="scientific">Thioclava kandeliae</name>
    <dbReference type="NCBI Taxonomy" id="3070818"/>
    <lineage>
        <taxon>Bacteria</taxon>
        <taxon>Pseudomonadati</taxon>
        <taxon>Pseudomonadota</taxon>
        <taxon>Alphaproteobacteria</taxon>
        <taxon>Rhodobacterales</taxon>
        <taxon>Paracoccaceae</taxon>
        <taxon>Thioclava</taxon>
    </lineage>
</organism>
<evidence type="ECO:0000256" key="2">
    <source>
        <dbReference type="ARBA" id="ARBA00022597"/>
    </source>
</evidence>
<keyword evidence="1" id="KW-0813">Transport</keyword>
<dbReference type="Pfam" id="PF00005">
    <property type="entry name" value="ABC_tran"/>
    <property type="match status" value="2"/>
</dbReference>
<dbReference type="RefSeq" id="WP_350935469.1">
    <property type="nucleotide sequence ID" value="NZ_JAYWLC010000003.1"/>
</dbReference>
<evidence type="ECO:0000256" key="4">
    <source>
        <dbReference type="ARBA" id="ARBA00022741"/>
    </source>
</evidence>
<dbReference type="Proteomes" id="UP001438953">
    <property type="component" value="Unassembled WGS sequence"/>
</dbReference>
<dbReference type="PANTHER" id="PTHR43790:SF9">
    <property type="entry name" value="GALACTOFURANOSE TRANSPORTER ATP-BINDING PROTEIN YTFR"/>
    <property type="match status" value="1"/>
</dbReference>
<dbReference type="CDD" id="cd03215">
    <property type="entry name" value="ABC_Carb_Monos_II"/>
    <property type="match status" value="1"/>
</dbReference>
<dbReference type="InterPro" id="IPR003593">
    <property type="entry name" value="AAA+_ATPase"/>
</dbReference>
<dbReference type="PROSITE" id="PS50893">
    <property type="entry name" value="ABC_TRANSPORTER_2"/>
    <property type="match status" value="2"/>
</dbReference>
<name>A0ABV1SEA6_9RHOB</name>
<dbReference type="InterPro" id="IPR027417">
    <property type="entry name" value="P-loop_NTPase"/>
</dbReference>
<sequence>MSPVSPDPLPRSYPGQAPALLARHMSKVFGTTRVLDDVELTVMPGEVHGLLGANGSGKSTLIKCLAGLHAPEAGAELILHGREARLPMPAGGARANGISFVHQHLALIPTLSVLENMMLNDLSVETRLRINWRAARRHVEEIFERFDLKIDPAARVADLSQPDRALLAIARAFDEVQTHAGQGQGILILDEPTPFLPKSGVDQLFGLMRAIVADGAAVIFVAHDIDEIREITDRATILRDGKLAGTVVSGEASHDDFIRHIVGESVDLFQNTQALPPAAPVVAKVRGLTAGQITDVGFDLREGEILGLTGLIGSGFDAVPEALFGVRPATGQLETGGKTLPAAQLTPAKAMAQGMAYLPADRLGRAGVGSLTLTENISLPVMGAFRNWFGIDWAGLRENCEALGRRFDVRPNRPDLTLGALSGGNAQKVLMAKWLQTKPKVLMLDEPTQGIDVGARQKLFVELSRAAGGGTAVLVASTDAEQLAQICHRVLVFAKGRIVSELSGSALTKDSITQETLRAHGAAPIPEVA</sequence>
<dbReference type="CDD" id="cd03216">
    <property type="entry name" value="ABC_Carb_Monos_I"/>
    <property type="match status" value="1"/>
</dbReference>
<reference evidence="7 8" key="1">
    <citation type="submission" date="2024-06" db="EMBL/GenBank/DDBJ databases">
        <title>Thioclava kandeliae sp. nov. from a rhizosphere soil sample of Kandelia candel in a mangrove.</title>
        <authorList>
            <person name="Mu T."/>
        </authorList>
    </citation>
    <scope>NUCLEOTIDE SEQUENCE [LARGE SCALE GENOMIC DNA]</scope>
    <source>
        <strain evidence="7 8">CPCC 100088</strain>
    </source>
</reference>
<keyword evidence="4" id="KW-0547">Nucleotide-binding</keyword>
<proteinExistence type="predicted"/>
<dbReference type="InterPro" id="IPR003439">
    <property type="entry name" value="ABC_transporter-like_ATP-bd"/>
</dbReference>
<protein>
    <submittedName>
        <fullName evidence="7">Sugar ABC transporter ATP-binding protein</fullName>
    </submittedName>
</protein>
<accession>A0ABV1SEA6</accession>
<dbReference type="SUPFAM" id="SSF52540">
    <property type="entry name" value="P-loop containing nucleoside triphosphate hydrolases"/>
    <property type="match status" value="2"/>
</dbReference>
<evidence type="ECO:0000256" key="5">
    <source>
        <dbReference type="ARBA" id="ARBA00022840"/>
    </source>
</evidence>
<feature type="domain" description="ABC transporter" evidence="6">
    <location>
        <begin position="277"/>
        <end position="520"/>
    </location>
</feature>
<keyword evidence="8" id="KW-1185">Reference proteome</keyword>
<dbReference type="InterPro" id="IPR050107">
    <property type="entry name" value="ABC_carbohydrate_import_ATPase"/>
</dbReference>
<dbReference type="InterPro" id="IPR017871">
    <property type="entry name" value="ABC_transporter-like_CS"/>
</dbReference>
<feature type="domain" description="ABC transporter" evidence="6">
    <location>
        <begin position="20"/>
        <end position="265"/>
    </location>
</feature>
<dbReference type="Gene3D" id="3.40.50.300">
    <property type="entry name" value="P-loop containing nucleotide triphosphate hydrolases"/>
    <property type="match status" value="2"/>
</dbReference>
<dbReference type="GO" id="GO:0005524">
    <property type="term" value="F:ATP binding"/>
    <property type="evidence" value="ECO:0007669"/>
    <property type="project" value="UniProtKB-KW"/>
</dbReference>
<keyword evidence="3" id="KW-0677">Repeat</keyword>